<feature type="domain" description="D-alanyl-D-alanine carboxypeptidase-like core" evidence="1">
    <location>
        <begin position="116"/>
        <end position="236"/>
    </location>
</feature>
<name>A0A3B0SXW1_9ZZZZ</name>
<evidence type="ECO:0000313" key="2">
    <source>
        <dbReference type="EMBL" id="VAW09390.1"/>
    </source>
</evidence>
<dbReference type="InterPro" id="IPR052179">
    <property type="entry name" value="DD-CPase-like"/>
</dbReference>
<evidence type="ECO:0000259" key="1">
    <source>
        <dbReference type="Pfam" id="PF02557"/>
    </source>
</evidence>
<dbReference type="Pfam" id="PF02557">
    <property type="entry name" value="VanY"/>
    <property type="match status" value="1"/>
</dbReference>
<dbReference type="PANTHER" id="PTHR34385:SF1">
    <property type="entry name" value="PEPTIDOGLYCAN L-ALANYL-D-GLUTAMATE ENDOPEPTIDASE CWLK"/>
    <property type="match status" value="1"/>
</dbReference>
<dbReference type="InterPro" id="IPR009045">
    <property type="entry name" value="Zn_M74/Hedgehog-like"/>
</dbReference>
<dbReference type="Gene3D" id="3.30.1380.10">
    <property type="match status" value="1"/>
</dbReference>
<dbReference type="EMBL" id="UOEK01000569">
    <property type="protein sequence ID" value="VAW09390.1"/>
    <property type="molecule type" value="Genomic_DNA"/>
</dbReference>
<dbReference type="GO" id="GO:0008233">
    <property type="term" value="F:peptidase activity"/>
    <property type="evidence" value="ECO:0007669"/>
    <property type="project" value="InterPro"/>
</dbReference>
<dbReference type="SUPFAM" id="SSF55166">
    <property type="entry name" value="Hedgehog/DD-peptidase"/>
    <property type="match status" value="1"/>
</dbReference>
<dbReference type="GO" id="GO:0006508">
    <property type="term" value="P:proteolysis"/>
    <property type="evidence" value="ECO:0007669"/>
    <property type="project" value="InterPro"/>
</dbReference>
<reference evidence="2" key="1">
    <citation type="submission" date="2018-06" db="EMBL/GenBank/DDBJ databases">
        <authorList>
            <person name="Zhirakovskaya E."/>
        </authorList>
    </citation>
    <scope>NUCLEOTIDE SEQUENCE</scope>
</reference>
<dbReference type="CDD" id="cd14814">
    <property type="entry name" value="Peptidase_M15"/>
    <property type="match status" value="1"/>
</dbReference>
<dbReference type="AlphaFoldDB" id="A0A3B0SXW1"/>
<proteinExistence type="predicted"/>
<sequence>MASRGEAHINTTQSSDKTTVSRYCLSFASTEVCRIGREVPSVYAVGAAQEDALLIVTTVLLVGTLLAPPQPTVSAAEEPRSPHAYVEDLIDDGLRNGRLPHDRLVDIPTEQQGCLVETEAAGAWLRLVARANADGIDLTPGWCYRSITAQKQTYIRNCGSLTARQSRCSPATSRPGRSNHGWGRAIDITSGGKLVGCHSETYQWLVDNAADFGWVNPEWAQCTRSRSEPWHWEWGGIDAGKSFPARHNFVAI</sequence>
<accession>A0A3B0SXW1</accession>
<gene>
    <name evidence="2" type="ORF">MNBD_ACTINO02-1953</name>
</gene>
<dbReference type="InterPro" id="IPR003709">
    <property type="entry name" value="VanY-like_core_dom"/>
</dbReference>
<protein>
    <recommendedName>
        <fullName evidence="1">D-alanyl-D-alanine carboxypeptidase-like core domain-containing protein</fullName>
    </recommendedName>
</protein>
<organism evidence="2">
    <name type="scientific">hydrothermal vent metagenome</name>
    <dbReference type="NCBI Taxonomy" id="652676"/>
    <lineage>
        <taxon>unclassified sequences</taxon>
        <taxon>metagenomes</taxon>
        <taxon>ecological metagenomes</taxon>
    </lineage>
</organism>
<dbReference type="PANTHER" id="PTHR34385">
    <property type="entry name" value="D-ALANYL-D-ALANINE CARBOXYPEPTIDASE"/>
    <property type="match status" value="1"/>
</dbReference>